<evidence type="ECO:0000313" key="4">
    <source>
        <dbReference type="Proteomes" id="UP000001695"/>
    </source>
</evidence>
<reference evidence="3 4" key="1">
    <citation type="submission" date="2008-03" db="EMBL/GenBank/DDBJ databases">
        <title>Complete sequence of plasmid1 of Beijerinckia indica subsp. indica ATCC 9039.</title>
        <authorList>
            <consortium name="US DOE Joint Genome Institute"/>
            <person name="Copeland A."/>
            <person name="Lucas S."/>
            <person name="Lapidus A."/>
            <person name="Glavina del Rio T."/>
            <person name="Dalin E."/>
            <person name="Tice H."/>
            <person name="Bruce D."/>
            <person name="Goodwin L."/>
            <person name="Pitluck S."/>
            <person name="LaButti K."/>
            <person name="Schmutz J."/>
            <person name="Larimer F."/>
            <person name="Land M."/>
            <person name="Hauser L."/>
            <person name="Kyrpides N."/>
            <person name="Mikhailova N."/>
            <person name="Dunfield P.F."/>
            <person name="Dedysh S.N."/>
            <person name="Liesack W."/>
            <person name="Saw J.H."/>
            <person name="Alam M."/>
            <person name="Chen Y."/>
            <person name="Murrell J.C."/>
            <person name="Richardson P."/>
        </authorList>
    </citation>
    <scope>NUCLEOTIDE SEQUENCE [LARGE SCALE GENOMIC DNA]</scope>
    <source>
        <strain evidence="4">ATCC 9039 / DSM 1715 / NCIMB 8712</strain>
        <plasmid evidence="3 4">pBIND01</plasmid>
    </source>
</reference>
<evidence type="ECO:0008006" key="5">
    <source>
        <dbReference type="Google" id="ProtNLM"/>
    </source>
</evidence>
<dbReference type="RefSeq" id="WP_012382842.1">
    <property type="nucleotide sequence ID" value="NC_010580.1"/>
</dbReference>
<dbReference type="EMBL" id="CP001017">
    <property type="protein sequence ID" value="ACB97229.1"/>
    <property type="molecule type" value="Genomic_DNA"/>
</dbReference>
<keyword evidence="2" id="KW-0732">Signal</keyword>
<accession>B2IL29</accession>
<geneLocation type="plasmid" evidence="3 4">
    <name>pBIND01</name>
</geneLocation>
<keyword evidence="4" id="KW-1185">Reference proteome</keyword>
<dbReference type="OrthoDB" id="8450376at2"/>
<evidence type="ECO:0000313" key="3">
    <source>
        <dbReference type="EMBL" id="ACB97229.1"/>
    </source>
</evidence>
<protein>
    <recommendedName>
        <fullName evidence="5">Lipoprotein</fullName>
    </recommendedName>
</protein>
<dbReference type="Pfam" id="PF16816">
    <property type="entry name" value="DotD"/>
    <property type="match status" value="1"/>
</dbReference>
<sequence>MRQTFSVSSRVAPLILTLGLGACATPIPTYVDVPGMANPELALRESFASVDAETAKLGSLDLKDPLPPSPVSKSAETPARPAKSLSPLQRTGVVPGELQRVVQFQFNGSLDDGVTQLGKIIGYDVAIQAPPNAEPQPIVVEAVEAPVVDYLRSIGKAVGDRATVQIDPQHHQIQVIHHV</sequence>
<feature type="region of interest" description="Disordered" evidence="1">
    <location>
        <begin position="59"/>
        <end position="87"/>
    </location>
</feature>
<dbReference type="PROSITE" id="PS51257">
    <property type="entry name" value="PROKAR_LIPOPROTEIN"/>
    <property type="match status" value="1"/>
</dbReference>
<dbReference type="Proteomes" id="UP000001695">
    <property type="component" value="Plasmid pBIND01"/>
</dbReference>
<feature type="chain" id="PRO_5002778851" description="Lipoprotein" evidence="2">
    <location>
        <begin position="25"/>
        <end position="179"/>
    </location>
</feature>
<feature type="signal peptide" evidence="2">
    <location>
        <begin position="1"/>
        <end position="24"/>
    </location>
</feature>
<dbReference type="InterPro" id="IPR031817">
    <property type="entry name" value="DotD"/>
</dbReference>
<dbReference type="KEGG" id="bid:Bind_3677"/>
<dbReference type="HOGENOM" id="CLU_1718331_0_0_5"/>
<evidence type="ECO:0000256" key="1">
    <source>
        <dbReference type="SAM" id="MobiDB-lite"/>
    </source>
</evidence>
<dbReference type="Gene3D" id="3.55.50.60">
    <property type="entry name" value="DotD protein"/>
    <property type="match status" value="1"/>
</dbReference>
<organism evidence="3 4">
    <name type="scientific">Beijerinckia indica subsp. indica (strain ATCC 9039 / DSM 1715 / NCIMB 8712)</name>
    <dbReference type="NCBI Taxonomy" id="395963"/>
    <lineage>
        <taxon>Bacteria</taxon>
        <taxon>Pseudomonadati</taxon>
        <taxon>Pseudomonadota</taxon>
        <taxon>Alphaproteobacteria</taxon>
        <taxon>Hyphomicrobiales</taxon>
        <taxon>Beijerinckiaceae</taxon>
        <taxon>Beijerinckia</taxon>
    </lineage>
</organism>
<keyword evidence="3" id="KW-0614">Plasmid</keyword>
<evidence type="ECO:0000256" key="2">
    <source>
        <dbReference type="SAM" id="SignalP"/>
    </source>
</evidence>
<gene>
    <name evidence="3" type="ordered locus">Bind_3677</name>
</gene>
<dbReference type="InterPro" id="IPR038140">
    <property type="entry name" value="DotD_sf"/>
</dbReference>
<dbReference type="AlphaFoldDB" id="B2IL29"/>
<proteinExistence type="predicted"/>
<name>B2IL29_BEII9</name>